<evidence type="ECO:0000313" key="3">
    <source>
        <dbReference type="Proteomes" id="UP000789831"/>
    </source>
</evidence>
<dbReference type="PANTHER" id="PTHR28110:SF1">
    <property type="entry name" value="TRANSMEMBRANE PROTEIN"/>
    <property type="match status" value="1"/>
</dbReference>
<evidence type="ECO:0000313" key="2">
    <source>
        <dbReference type="EMBL" id="CAG8463009.1"/>
    </source>
</evidence>
<accession>A0A9N8VWX7</accession>
<dbReference type="EMBL" id="CAJVPL010000193">
    <property type="protein sequence ID" value="CAG8463009.1"/>
    <property type="molecule type" value="Genomic_DNA"/>
</dbReference>
<dbReference type="AlphaFoldDB" id="A0A9N8VWX7"/>
<dbReference type="PANTHER" id="PTHR28110">
    <property type="entry name" value="TRANSMEMBRANE PROTEIN"/>
    <property type="match status" value="1"/>
</dbReference>
<keyword evidence="1" id="KW-1133">Transmembrane helix</keyword>
<keyword evidence="1" id="KW-0472">Membrane</keyword>
<sequence length="336" mass="38303">MAFPKRKASIIRLPLIAEYPPQPSKRSLRQTLFLSFFGLLFSTSLLINAFHFMSCHIDGVERVSTQQATETLLDNNEASLSEKQFLPSPPHQQLQDLVLVAGHAVFVGSDLEHVEEDSDWVLEDYQKGGEQVKTFLKHIRKGVELTIDNGEALLIFSGGQTRPSAGPRSESQSYWVLAESLHMFPKLENSTIFNRATTEEYARDSYENLLFSICRFYELTGHYPRNVTIVGFAFKRRRFLELHRAALKFPIERLNYVGIDPDNSALGRMVGENVNALGPFRDDLYGCHGKLREKKINRNPSRRSHPYNLSCPSLSSLFDYCPENQTLIYPGSLPWE</sequence>
<keyword evidence="3" id="KW-1185">Reference proteome</keyword>
<dbReference type="OrthoDB" id="4347at2759"/>
<proteinExistence type="predicted"/>
<dbReference type="Proteomes" id="UP000789831">
    <property type="component" value="Unassembled WGS sequence"/>
</dbReference>
<reference evidence="2" key="1">
    <citation type="submission" date="2021-06" db="EMBL/GenBank/DDBJ databases">
        <authorList>
            <person name="Kallberg Y."/>
            <person name="Tangrot J."/>
            <person name="Rosling A."/>
        </authorList>
    </citation>
    <scope>NUCLEOTIDE SEQUENCE</scope>
    <source>
        <strain evidence="2">MT106</strain>
    </source>
</reference>
<organism evidence="2 3">
    <name type="scientific">Ambispora gerdemannii</name>
    <dbReference type="NCBI Taxonomy" id="144530"/>
    <lineage>
        <taxon>Eukaryota</taxon>
        <taxon>Fungi</taxon>
        <taxon>Fungi incertae sedis</taxon>
        <taxon>Mucoromycota</taxon>
        <taxon>Glomeromycotina</taxon>
        <taxon>Glomeromycetes</taxon>
        <taxon>Archaeosporales</taxon>
        <taxon>Ambisporaceae</taxon>
        <taxon>Ambispora</taxon>
    </lineage>
</organism>
<dbReference type="InterPro" id="IPR055323">
    <property type="entry name" value="C57A10.07/YOR238W"/>
</dbReference>
<name>A0A9N8VWX7_9GLOM</name>
<feature type="transmembrane region" description="Helical" evidence="1">
    <location>
        <begin position="32"/>
        <end position="53"/>
    </location>
</feature>
<keyword evidence="1" id="KW-0812">Transmembrane</keyword>
<evidence type="ECO:0000256" key="1">
    <source>
        <dbReference type="SAM" id="Phobius"/>
    </source>
</evidence>
<gene>
    <name evidence="2" type="ORF">AGERDE_LOCUS2353</name>
</gene>
<comment type="caution">
    <text evidence="2">The sequence shown here is derived from an EMBL/GenBank/DDBJ whole genome shotgun (WGS) entry which is preliminary data.</text>
</comment>
<protein>
    <submittedName>
        <fullName evidence="2">6345_t:CDS:1</fullName>
    </submittedName>
</protein>
<dbReference type="GO" id="GO:0005737">
    <property type="term" value="C:cytoplasm"/>
    <property type="evidence" value="ECO:0007669"/>
    <property type="project" value="TreeGrafter"/>
</dbReference>